<dbReference type="Pfam" id="PF13229">
    <property type="entry name" value="Beta_helix"/>
    <property type="match status" value="1"/>
</dbReference>
<dbReference type="AlphaFoldDB" id="A0A3N1H6Z5"/>
<dbReference type="PANTHER" id="PTHR36453">
    <property type="entry name" value="SECRETED PROTEIN-RELATED"/>
    <property type="match status" value="1"/>
</dbReference>
<dbReference type="InterPro" id="IPR011050">
    <property type="entry name" value="Pectin_lyase_fold/virulence"/>
</dbReference>
<feature type="domain" description="Right handed beta helix" evidence="1">
    <location>
        <begin position="315"/>
        <end position="449"/>
    </location>
</feature>
<dbReference type="SUPFAM" id="SSF51126">
    <property type="entry name" value="Pectin lyase-like"/>
    <property type="match status" value="1"/>
</dbReference>
<dbReference type="Gene3D" id="2.160.20.10">
    <property type="entry name" value="Single-stranded right-handed beta-helix, Pectin lyase-like"/>
    <property type="match status" value="2"/>
</dbReference>
<accession>A0A3N1H6Z5</accession>
<dbReference type="SMART" id="SM00710">
    <property type="entry name" value="PbH1"/>
    <property type="match status" value="7"/>
</dbReference>
<keyword evidence="3" id="KW-1185">Reference proteome</keyword>
<dbReference type="Proteomes" id="UP000268727">
    <property type="component" value="Unassembled WGS sequence"/>
</dbReference>
<dbReference type="InterPro" id="IPR039448">
    <property type="entry name" value="Beta_helix"/>
</dbReference>
<dbReference type="InterPro" id="IPR012334">
    <property type="entry name" value="Pectin_lyas_fold"/>
</dbReference>
<comment type="caution">
    <text evidence="2">The sequence shown here is derived from an EMBL/GenBank/DDBJ whole genome shotgun (WGS) entry which is preliminary data.</text>
</comment>
<name>A0A3N1H6Z5_9PSEU</name>
<sequence length="561" mass="59173">MTDFHVSPSGDDATPGTAERPFATLARARQAAREVDGDVTVHLRAGTHVLTEPLDLTEEDSRVVYQAFGYGTAAQEEAVVSGGREVAGRRGPDGVWRAEVGDLVTRHLVVDGRRVERAGVDGLPGTVRRTATGYATDAPLDWRSPAGVEFVHRGVYPWTEARTAVASVHDGEITMAQPAFGWAVDVYNSEWFGQVMSGPPAPTRVENDPAFLTEGTFALDRSRPGGHVVHYLPRPGEEPRVVVPALEVLVRATGVRDVAFRGVVFADTTWLRPGGDRGFLHYHSNGYYDGGRIGRVEPAEGAWLTVPEEQEQIPAGVQVDGSTGVRFEGCRFTRLGAAGLGATGGADLVVRGCDFDTLAASAISVTGTNGAVIEDNLVADVGLDHSGSAGITFHDTADCAVAHNHVRDVPHNGIVAHPSRGGTRITRNLVTGTMGVLADGGGIYLSGAQGTSEHGAVISGNVIEDTRTPYNFGLYTDYGATWVTVEGNVVARADNTAVLHVHPPLEHVVYRGNFWDADPVGSDAVPDGVTYEGNTTIADPAGLDTATAGIRAAAGLLTRRA</sequence>
<dbReference type="InterPro" id="IPR006626">
    <property type="entry name" value="PbH1"/>
</dbReference>
<organism evidence="2 3">
    <name type="scientific">Saccharothrix texasensis</name>
    <dbReference type="NCBI Taxonomy" id="103734"/>
    <lineage>
        <taxon>Bacteria</taxon>
        <taxon>Bacillati</taxon>
        <taxon>Actinomycetota</taxon>
        <taxon>Actinomycetes</taxon>
        <taxon>Pseudonocardiales</taxon>
        <taxon>Pseudonocardiaceae</taxon>
        <taxon>Saccharothrix</taxon>
    </lineage>
</organism>
<evidence type="ECO:0000313" key="3">
    <source>
        <dbReference type="Proteomes" id="UP000268727"/>
    </source>
</evidence>
<evidence type="ECO:0000313" key="2">
    <source>
        <dbReference type="EMBL" id="ROP38278.1"/>
    </source>
</evidence>
<dbReference type="EMBL" id="RJKM01000001">
    <property type="protein sequence ID" value="ROP38278.1"/>
    <property type="molecule type" value="Genomic_DNA"/>
</dbReference>
<proteinExistence type="predicted"/>
<reference evidence="2 3" key="1">
    <citation type="submission" date="2018-11" db="EMBL/GenBank/DDBJ databases">
        <title>Sequencing the genomes of 1000 actinobacteria strains.</title>
        <authorList>
            <person name="Klenk H.-P."/>
        </authorList>
    </citation>
    <scope>NUCLEOTIDE SEQUENCE [LARGE SCALE GENOMIC DNA]</scope>
    <source>
        <strain evidence="2 3">DSM 44231</strain>
    </source>
</reference>
<evidence type="ECO:0000259" key="1">
    <source>
        <dbReference type="Pfam" id="PF13229"/>
    </source>
</evidence>
<dbReference type="PANTHER" id="PTHR36453:SF1">
    <property type="entry name" value="RIGHT HANDED BETA HELIX DOMAIN-CONTAINING PROTEIN"/>
    <property type="match status" value="1"/>
</dbReference>
<dbReference type="RefSeq" id="WP_123743948.1">
    <property type="nucleotide sequence ID" value="NZ_RJKM01000001.1"/>
</dbReference>
<protein>
    <submittedName>
        <fullName evidence="2">Parallel beta helix pectate lyase-like protein</fullName>
    </submittedName>
</protein>
<gene>
    <name evidence="2" type="ORF">EDD40_3631</name>
</gene>
<dbReference type="OrthoDB" id="9808066at2"/>
<keyword evidence="2" id="KW-0456">Lyase</keyword>
<dbReference type="GO" id="GO:0016829">
    <property type="term" value="F:lyase activity"/>
    <property type="evidence" value="ECO:0007669"/>
    <property type="project" value="UniProtKB-KW"/>
</dbReference>